<protein>
    <submittedName>
        <fullName evidence="1">Uncharacterized protein</fullName>
    </submittedName>
</protein>
<comment type="caution">
    <text evidence="1">The sequence shown here is derived from an EMBL/GenBank/DDBJ whole genome shotgun (WGS) entry which is preliminary data.</text>
</comment>
<dbReference type="Proteomes" id="UP000559256">
    <property type="component" value="Unassembled WGS sequence"/>
</dbReference>
<proteinExistence type="predicted"/>
<accession>A0A8H5FX70</accession>
<dbReference type="AlphaFoldDB" id="A0A8H5FX70"/>
<evidence type="ECO:0000313" key="2">
    <source>
        <dbReference type="Proteomes" id="UP000559256"/>
    </source>
</evidence>
<keyword evidence="2" id="KW-1185">Reference proteome</keyword>
<sequence length="84" mass="9162">MSIPGEHEAYVPQNTSVVETLDLSTSFRLHWSNYSWIIPMQKANYRCTPSPTTCPTIIVSMGLNSNWDSSPSSPSSPSSSNVVG</sequence>
<gene>
    <name evidence="1" type="ORF">D9758_008792</name>
</gene>
<evidence type="ECO:0000313" key="1">
    <source>
        <dbReference type="EMBL" id="KAF5353050.1"/>
    </source>
</evidence>
<name>A0A8H5FX70_9AGAR</name>
<dbReference type="EMBL" id="JAACJM010000064">
    <property type="protein sequence ID" value="KAF5353050.1"/>
    <property type="molecule type" value="Genomic_DNA"/>
</dbReference>
<reference evidence="1 2" key="1">
    <citation type="journal article" date="2020" name="ISME J.">
        <title>Uncovering the hidden diversity of litter-decomposition mechanisms in mushroom-forming fungi.</title>
        <authorList>
            <person name="Floudas D."/>
            <person name="Bentzer J."/>
            <person name="Ahren D."/>
            <person name="Johansson T."/>
            <person name="Persson P."/>
            <person name="Tunlid A."/>
        </authorList>
    </citation>
    <scope>NUCLEOTIDE SEQUENCE [LARGE SCALE GENOMIC DNA]</scope>
    <source>
        <strain evidence="1 2">CBS 291.85</strain>
    </source>
</reference>
<organism evidence="1 2">
    <name type="scientific">Tetrapyrgos nigripes</name>
    <dbReference type="NCBI Taxonomy" id="182062"/>
    <lineage>
        <taxon>Eukaryota</taxon>
        <taxon>Fungi</taxon>
        <taxon>Dikarya</taxon>
        <taxon>Basidiomycota</taxon>
        <taxon>Agaricomycotina</taxon>
        <taxon>Agaricomycetes</taxon>
        <taxon>Agaricomycetidae</taxon>
        <taxon>Agaricales</taxon>
        <taxon>Marasmiineae</taxon>
        <taxon>Marasmiaceae</taxon>
        <taxon>Tetrapyrgos</taxon>
    </lineage>
</organism>